<dbReference type="AlphaFoldDB" id="A0A0K1S125"/>
<organism evidence="6 7">
    <name type="scientific">Microcystis panniformis FACHB-1757</name>
    <dbReference type="NCBI Taxonomy" id="1638788"/>
    <lineage>
        <taxon>Bacteria</taxon>
        <taxon>Bacillati</taxon>
        <taxon>Cyanobacteriota</taxon>
        <taxon>Cyanophyceae</taxon>
        <taxon>Oscillatoriophycideae</taxon>
        <taxon>Chroococcales</taxon>
        <taxon>Microcystaceae</taxon>
        <taxon>Microcystis</taxon>
    </lineage>
</organism>
<dbReference type="Pfam" id="PF02784">
    <property type="entry name" value="Orn_Arg_deC_N"/>
    <property type="match status" value="1"/>
</dbReference>
<evidence type="ECO:0000313" key="6">
    <source>
        <dbReference type="EMBL" id="AKV67708.1"/>
    </source>
</evidence>
<dbReference type="InterPro" id="IPR029066">
    <property type="entry name" value="PLP-binding_barrel"/>
</dbReference>
<dbReference type="GO" id="GO:0008836">
    <property type="term" value="F:diaminopimelate decarboxylase activity"/>
    <property type="evidence" value="ECO:0007669"/>
    <property type="project" value="TreeGrafter"/>
</dbReference>
<feature type="modified residue" description="N6-(pyridoxal phosphate)lysine" evidence="4">
    <location>
        <position position="61"/>
    </location>
</feature>
<name>A0A0K1S125_9CHRO</name>
<dbReference type="Proteomes" id="UP000068167">
    <property type="component" value="Chromosome"/>
</dbReference>
<dbReference type="GO" id="GO:0009089">
    <property type="term" value="P:lysine biosynthetic process via diaminopimelate"/>
    <property type="evidence" value="ECO:0007669"/>
    <property type="project" value="TreeGrafter"/>
</dbReference>
<dbReference type="InterPro" id="IPR022653">
    <property type="entry name" value="De-COase2_pyr-phos_BS"/>
</dbReference>
<dbReference type="PROSITE" id="PS00878">
    <property type="entry name" value="ODR_DC_2_1"/>
    <property type="match status" value="1"/>
</dbReference>
<dbReference type="SUPFAM" id="SSF50621">
    <property type="entry name" value="Alanine racemase C-terminal domain-like"/>
    <property type="match status" value="1"/>
</dbReference>
<dbReference type="Gene3D" id="3.20.20.10">
    <property type="entry name" value="Alanine racemase"/>
    <property type="match status" value="1"/>
</dbReference>
<dbReference type="PANTHER" id="PTHR43727">
    <property type="entry name" value="DIAMINOPIMELATE DECARBOXYLASE"/>
    <property type="match status" value="1"/>
</dbReference>
<comment type="cofactor">
    <cofactor evidence="1 4">
        <name>pyridoxal 5'-phosphate</name>
        <dbReference type="ChEBI" id="CHEBI:597326"/>
    </cofactor>
</comment>
<dbReference type="PRINTS" id="PR01179">
    <property type="entry name" value="ODADCRBXLASE"/>
</dbReference>
<evidence type="ECO:0000256" key="1">
    <source>
        <dbReference type="ARBA" id="ARBA00001933"/>
    </source>
</evidence>
<keyword evidence="2" id="KW-0456">Lyase</keyword>
<evidence type="ECO:0000259" key="5">
    <source>
        <dbReference type="Pfam" id="PF02784"/>
    </source>
</evidence>
<proteinExistence type="predicted"/>
<dbReference type="PATRIC" id="fig|1638788.3.peg.2646"/>
<dbReference type="InterPro" id="IPR000183">
    <property type="entry name" value="Orn/DAP/Arg_de-COase"/>
</dbReference>
<dbReference type="InterPro" id="IPR009006">
    <property type="entry name" value="Ala_racemase/Decarboxylase_C"/>
</dbReference>
<gene>
    <name evidence="6" type="ORF">VL20_2638</name>
</gene>
<dbReference type="PANTHER" id="PTHR43727:SF3">
    <property type="entry name" value="GROUP IV DECARBOXYLASE"/>
    <property type="match status" value="1"/>
</dbReference>
<evidence type="ECO:0000256" key="3">
    <source>
        <dbReference type="ARBA" id="ARBA00022898"/>
    </source>
</evidence>
<dbReference type="InterPro" id="IPR022644">
    <property type="entry name" value="De-COase2_N"/>
</dbReference>
<dbReference type="KEGG" id="mpk:VL20_2638"/>
<keyword evidence="7" id="KW-1185">Reference proteome</keyword>
<keyword evidence="3 4" id="KW-0663">Pyridoxal phosphate</keyword>
<feature type="domain" description="Orn/DAP/Arg decarboxylase 2 N-terminal" evidence="5">
    <location>
        <begin position="37"/>
        <end position="282"/>
    </location>
</feature>
<reference evidence="6 7" key="1">
    <citation type="journal article" date="2016" name="Stand. Genomic Sci.">
        <title>Complete genome sequence and genomic characterization of Microcystis panniformis FACHB 1757 by third-generation sequencing.</title>
        <authorList>
            <person name="Zhang J.Y."/>
            <person name="Guan R."/>
            <person name="Zhang H.J."/>
            <person name="Li H."/>
            <person name="Xiao P."/>
            <person name="Yu G.L."/>
            <person name="Du L."/>
            <person name="Cao D.M."/>
            <person name="Zhu B.C."/>
            <person name="Li R.H."/>
            <person name="Lu Z.H."/>
        </authorList>
    </citation>
    <scope>NUCLEOTIDE SEQUENCE [LARGE SCALE GENOMIC DNA]</scope>
    <source>
        <strain evidence="6 7">FACHB-1757</strain>
    </source>
</reference>
<dbReference type="EMBL" id="CP011339">
    <property type="protein sequence ID" value="AKV67708.1"/>
    <property type="molecule type" value="Genomic_DNA"/>
</dbReference>
<evidence type="ECO:0000256" key="4">
    <source>
        <dbReference type="PIRSR" id="PIRSR600183-50"/>
    </source>
</evidence>
<dbReference type="SUPFAM" id="SSF51419">
    <property type="entry name" value="PLP-binding barrel"/>
    <property type="match status" value="1"/>
</dbReference>
<dbReference type="Gene3D" id="2.40.37.10">
    <property type="entry name" value="Lyase, Ornithine Decarboxylase, Chain A, domain 1"/>
    <property type="match status" value="1"/>
</dbReference>
<evidence type="ECO:0000313" key="7">
    <source>
        <dbReference type="Proteomes" id="UP000068167"/>
    </source>
</evidence>
<accession>A0A0K1S125</accession>
<sequence length="569" mass="62718">MDKSEIIEGIMETWTRSIDIEEIAKRHGSPLYILNVGQLRRNLSHFVELVGSPSQVAYPIKANPSMAILNELASLGCSADCSSKYEVELALSCGFPLNRITYNSPAPDHQLMVDLLDGGSTVVADSQAILDDLQHKLYGKDWSGNLLVRVNPEKPVEYFHNTDWQDLVSHASPNSKFGIPSEELPDALASCKLPIAGLHIHIGTQMDNVSAFNNSVQFIHHLKNLIEASSNHCMRKLNLGGGFGIDFHDGQQFPTIPEYTEALKKHLLPGIEYIVEPGHALVGNAVALLTRIRELKQMRGRRWAIVDVGSDQLIKVTLLSWSHQIIDRNHRTLPTQGNDAIGGPLCFAGDILLPSTNLEGQSPGDPLLIQHAGAYCYSVSNHFNGFHGPGHITIDEMGQIETAYAAEDVFADHSFLGFSRPTHPPSEVLDHEIDLDIIERLSSDYLKQGESSDGYAFTRVQLIAPRTLQFMVKAKSSLGAISIPFAVRIASDATIISALYLVGKQAKDVSVWGTRTYLKSDTIIRTSQPLRLVVYIAPKSSLPVDKHTTHLSHWDLGNGKFKGSFRFTL</sequence>
<protein>
    <submittedName>
        <fullName evidence="6">Diaminopimelate decarboxylase</fullName>
    </submittedName>
</protein>
<evidence type="ECO:0000256" key="2">
    <source>
        <dbReference type="ARBA" id="ARBA00022793"/>
    </source>
</evidence>
<feature type="active site" description="Proton donor" evidence="4">
    <location>
        <position position="346"/>
    </location>
</feature>
<keyword evidence="2" id="KW-0210">Decarboxylase</keyword>